<dbReference type="Proteomes" id="UP000705823">
    <property type="component" value="Unassembled WGS sequence"/>
</dbReference>
<dbReference type="RefSeq" id="WP_142978641.1">
    <property type="nucleotide sequence ID" value="NZ_RKLU01000001.1"/>
</dbReference>
<dbReference type="InterPro" id="IPR046604">
    <property type="entry name" value="DUF6663"/>
</dbReference>
<reference evidence="1" key="1">
    <citation type="submission" date="2019-02" db="EMBL/GenBank/DDBJ databases">
        <title>Halonotius sp. a new haloarchaeum isolated from saline soil.</title>
        <authorList>
            <person name="Duran-Viseras A."/>
            <person name="Sanchez-Porro C."/>
            <person name="Ventosa A."/>
        </authorList>
    </citation>
    <scope>NUCLEOTIDE SEQUENCE</scope>
    <source>
        <strain evidence="1">F15B</strain>
    </source>
</reference>
<dbReference type="EMBL" id="RKLU01000001">
    <property type="protein sequence ID" value="TQQ83723.1"/>
    <property type="molecule type" value="Genomic_DNA"/>
</dbReference>
<evidence type="ECO:0000313" key="2">
    <source>
        <dbReference type="Proteomes" id="UP000705823"/>
    </source>
</evidence>
<sequence>MEPTTTGRFRVLDRQPDGTILLVDLDEATAAATGEDPDADLRPIAVSPPVVADDAAETDAGDHDAATAETVDELEPGYVVDAELAWDDSDASFLACEITNRTRIQYADGVTGIFEKAKETWHDAQVAGEAMNSAVTYSTGKEPNGVVYVFAKQTPPRDLFEEFKTGATPIEPLIQRVNAHHDGDQEENDADATADTADDDEPQNRAVFVLNPADEEFVVVYIVFRKDGMLAQTVRDTYGLPALRTGD</sequence>
<evidence type="ECO:0000313" key="1">
    <source>
        <dbReference type="EMBL" id="TQQ83723.1"/>
    </source>
</evidence>
<proteinExistence type="predicted"/>
<comment type="caution">
    <text evidence="1">The sequence shown here is derived from an EMBL/GenBank/DDBJ whole genome shotgun (WGS) entry which is preliminary data.</text>
</comment>
<protein>
    <submittedName>
        <fullName evidence="1">Uncharacterized protein</fullName>
    </submittedName>
</protein>
<keyword evidence="2" id="KW-1185">Reference proteome</keyword>
<name>A0A8J8TCP7_9EURY</name>
<dbReference type="AlphaFoldDB" id="A0A8J8TCP7"/>
<gene>
    <name evidence="1" type="ORF">EGH24_02765</name>
</gene>
<dbReference type="Pfam" id="PF20368">
    <property type="entry name" value="DUF6663"/>
    <property type="match status" value="1"/>
</dbReference>
<dbReference type="OrthoDB" id="212231at2157"/>
<accession>A0A8J8TCP7</accession>
<organism evidence="1 2">
    <name type="scientific">Halonotius terrestris</name>
    <dbReference type="NCBI Taxonomy" id="2487750"/>
    <lineage>
        <taxon>Archaea</taxon>
        <taxon>Methanobacteriati</taxon>
        <taxon>Methanobacteriota</taxon>
        <taxon>Stenosarchaea group</taxon>
        <taxon>Halobacteria</taxon>
        <taxon>Halobacteriales</taxon>
        <taxon>Haloferacaceae</taxon>
        <taxon>Halonotius</taxon>
    </lineage>
</organism>